<evidence type="ECO:0000256" key="2">
    <source>
        <dbReference type="ARBA" id="ARBA00007862"/>
    </source>
</evidence>
<keyword evidence="8" id="KW-0378">Hydrolase</keyword>
<keyword evidence="5" id="KW-0472">Membrane</keyword>
<dbReference type="SUPFAM" id="SSF117892">
    <property type="entry name" value="Band 7/SPFH domain"/>
    <property type="match status" value="1"/>
</dbReference>
<dbReference type="SMART" id="SM00244">
    <property type="entry name" value="PHB"/>
    <property type="match status" value="1"/>
</dbReference>
<evidence type="ECO:0000313" key="8">
    <source>
        <dbReference type="EMBL" id="QNP45099.1"/>
    </source>
</evidence>
<accession>A0ABX6T6C2</accession>
<evidence type="ECO:0000256" key="5">
    <source>
        <dbReference type="ARBA" id="ARBA00023136"/>
    </source>
</evidence>
<dbReference type="GO" id="GO:0008233">
    <property type="term" value="F:peptidase activity"/>
    <property type="evidence" value="ECO:0007669"/>
    <property type="project" value="UniProtKB-KW"/>
</dbReference>
<sequence length="296" mass="33556">MTDFIRQRPLLSGIVALLALFILFTAFPIIPETKQAVVVQFGKPARILGSTRAGLNYRIPFFENIVWIDKRVQSVDMDRQQVLSTDQRRLEVDAFARYRIVNPLLMYIRAGDEERLRKSLVPILGSEIRNELGKQQFAALLSPERQGVMENVRRSLDRIAAQYGARIIDVRIKKADLPDGTPLDAAFDRMRTAREQEARSILAEGAKRAQIIRAEADAEAARVYAASFGKDPDFYEFYRAMQSYQITFLGDGTQPPPAGTNLILSPDNDYLKEFTGRDDNPRSIRVQAFGIARTWS</sequence>
<dbReference type="RefSeq" id="WP_187708055.1">
    <property type="nucleotide sequence ID" value="NZ_CP060782.1"/>
</dbReference>
<gene>
    <name evidence="8" type="ORF">H9L14_10525</name>
</gene>
<dbReference type="EMBL" id="CP060782">
    <property type="protein sequence ID" value="QNP45099.1"/>
    <property type="molecule type" value="Genomic_DNA"/>
</dbReference>
<keyword evidence="4" id="KW-1133">Transmembrane helix</keyword>
<evidence type="ECO:0000256" key="6">
    <source>
        <dbReference type="PIRNR" id="PIRNR005651"/>
    </source>
</evidence>
<evidence type="ECO:0000256" key="3">
    <source>
        <dbReference type="ARBA" id="ARBA00022692"/>
    </source>
</evidence>
<keyword evidence="3" id="KW-0812">Transmembrane</keyword>
<proteinExistence type="inferred from homology"/>
<dbReference type="PANTHER" id="PTHR42911">
    <property type="entry name" value="MODULATOR OF FTSH PROTEASE HFLC"/>
    <property type="match status" value="1"/>
</dbReference>
<dbReference type="GO" id="GO:0006508">
    <property type="term" value="P:proteolysis"/>
    <property type="evidence" value="ECO:0007669"/>
    <property type="project" value="UniProtKB-KW"/>
</dbReference>
<dbReference type="CDD" id="cd03405">
    <property type="entry name" value="SPFH_HflC"/>
    <property type="match status" value="1"/>
</dbReference>
<keyword evidence="9" id="KW-1185">Reference proteome</keyword>
<feature type="domain" description="Band 7" evidence="7">
    <location>
        <begin position="25"/>
        <end position="190"/>
    </location>
</feature>
<evidence type="ECO:0000313" key="9">
    <source>
        <dbReference type="Proteomes" id="UP000516105"/>
    </source>
</evidence>
<evidence type="ECO:0000256" key="1">
    <source>
        <dbReference type="ARBA" id="ARBA00004167"/>
    </source>
</evidence>
<dbReference type="Gene3D" id="3.30.479.30">
    <property type="entry name" value="Band 7 domain"/>
    <property type="match status" value="1"/>
</dbReference>
<keyword evidence="8" id="KW-0645">Protease</keyword>
<comment type="subcellular location">
    <subcellularLocation>
        <location evidence="1">Membrane</location>
        <topology evidence="1">Single-pass membrane protein</topology>
    </subcellularLocation>
</comment>
<name>A0ABX6T6C2_9SPHN</name>
<reference evidence="8 9" key="1">
    <citation type="submission" date="2020-08" db="EMBL/GenBank/DDBJ databases">
        <title>Genome sequence of Sphingomonas sediminicola KACC 15039T.</title>
        <authorList>
            <person name="Hyun D.-W."/>
            <person name="Bae J.-W."/>
        </authorList>
    </citation>
    <scope>NUCLEOTIDE SEQUENCE [LARGE SCALE GENOMIC DNA]</scope>
    <source>
        <strain evidence="8 9">KACC 15039</strain>
    </source>
</reference>
<evidence type="ECO:0000256" key="4">
    <source>
        <dbReference type="ARBA" id="ARBA00022989"/>
    </source>
</evidence>
<dbReference type="Pfam" id="PF01145">
    <property type="entry name" value="Band_7"/>
    <property type="match status" value="1"/>
</dbReference>
<dbReference type="PANTHER" id="PTHR42911:SF1">
    <property type="entry name" value="MODULATOR OF FTSH PROTEASE HFLC"/>
    <property type="match status" value="1"/>
</dbReference>
<organism evidence="8 9">
    <name type="scientific">Sphingomonas sediminicola</name>
    <dbReference type="NCBI Taxonomy" id="386874"/>
    <lineage>
        <taxon>Bacteria</taxon>
        <taxon>Pseudomonadati</taxon>
        <taxon>Pseudomonadota</taxon>
        <taxon>Alphaproteobacteria</taxon>
        <taxon>Sphingomonadales</taxon>
        <taxon>Sphingomonadaceae</taxon>
        <taxon>Sphingomonas</taxon>
    </lineage>
</organism>
<comment type="function">
    <text evidence="6">HflC and HflK could regulate a protease.</text>
</comment>
<dbReference type="InterPro" id="IPR001107">
    <property type="entry name" value="Band_7"/>
</dbReference>
<comment type="similarity">
    <text evidence="2 6">Belongs to the band 7/mec-2 family. HflC subfamily.</text>
</comment>
<dbReference type="PIRSF" id="PIRSF005651">
    <property type="entry name" value="HflC"/>
    <property type="match status" value="1"/>
</dbReference>
<dbReference type="InterPro" id="IPR010200">
    <property type="entry name" value="HflC"/>
</dbReference>
<dbReference type="InterPro" id="IPR036013">
    <property type="entry name" value="Band_7/SPFH_dom_sf"/>
</dbReference>
<protein>
    <recommendedName>
        <fullName evidence="6">Protein HflC</fullName>
    </recommendedName>
</protein>
<evidence type="ECO:0000259" key="7">
    <source>
        <dbReference type="SMART" id="SM00244"/>
    </source>
</evidence>
<dbReference type="Proteomes" id="UP000516105">
    <property type="component" value="Chromosome"/>
</dbReference>